<dbReference type="RefSeq" id="WP_009946430.1">
    <property type="nucleotide sequence ID" value="NZ_BAAAGS010000089.1"/>
</dbReference>
<evidence type="ECO:0000313" key="3">
    <source>
        <dbReference type="Proteomes" id="UP001500729"/>
    </source>
</evidence>
<feature type="transmembrane region" description="Helical" evidence="1">
    <location>
        <begin position="116"/>
        <end position="136"/>
    </location>
</feature>
<proteinExistence type="predicted"/>
<keyword evidence="1" id="KW-0472">Membrane</keyword>
<feature type="transmembrane region" description="Helical" evidence="1">
    <location>
        <begin position="86"/>
        <end position="104"/>
    </location>
</feature>
<name>A0ABN1E8S7_SACER</name>
<feature type="transmembrane region" description="Helical" evidence="1">
    <location>
        <begin position="34"/>
        <end position="54"/>
    </location>
</feature>
<evidence type="ECO:0000256" key="1">
    <source>
        <dbReference type="SAM" id="Phobius"/>
    </source>
</evidence>
<dbReference type="InterPro" id="IPR021517">
    <property type="entry name" value="DUF3180"/>
</dbReference>
<organism evidence="2 3">
    <name type="scientific">Saccharopolyspora erythraea</name>
    <name type="common">Streptomyces erythraeus</name>
    <dbReference type="NCBI Taxonomy" id="1836"/>
    <lineage>
        <taxon>Bacteria</taxon>
        <taxon>Bacillati</taxon>
        <taxon>Actinomycetota</taxon>
        <taxon>Actinomycetes</taxon>
        <taxon>Pseudonocardiales</taxon>
        <taxon>Pseudonocardiaceae</taxon>
        <taxon>Saccharopolyspora</taxon>
    </lineage>
</organism>
<gene>
    <name evidence="2" type="ORF">GCM10009533_67430</name>
</gene>
<protein>
    <submittedName>
        <fullName evidence="2">DUF3180 domain-containing protein</fullName>
    </submittedName>
</protein>
<dbReference type="Pfam" id="PF11377">
    <property type="entry name" value="DUF3180"/>
    <property type="match status" value="1"/>
</dbReference>
<keyword evidence="3" id="KW-1185">Reference proteome</keyword>
<keyword evidence="1" id="KW-0812">Transmembrane</keyword>
<accession>A0ABN1E8S7</accession>
<comment type="caution">
    <text evidence="2">The sequence shown here is derived from an EMBL/GenBank/DDBJ whole genome shotgun (WGS) entry which is preliminary data.</text>
</comment>
<dbReference type="EMBL" id="BAAAGS010000089">
    <property type="protein sequence ID" value="GAA0560988.1"/>
    <property type="molecule type" value="Genomic_DNA"/>
</dbReference>
<keyword evidence="1" id="KW-1133">Transmembrane helix</keyword>
<dbReference type="Proteomes" id="UP001500729">
    <property type="component" value="Unassembled WGS sequence"/>
</dbReference>
<reference evidence="2 3" key="1">
    <citation type="journal article" date="2019" name="Int. J. Syst. Evol. Microbiol.">
        <title>The Global Catalogue of Microorganisms (GCM) 10K type strain sequencing project: providing services to taxonomists for standard genome sequencing and annotation.</title>
        <authorList>
            <consortium name="The Broad Institute Genomics Platform"/>
            <consortium name="The Broad Institute Genome Sequencing Center for Infectious Disease"/>
            <person name="Wu L."/>
            <person name="Ma J."/>
        </authorList>
    </citation>
    <scope>NUCLEOTIDE SEQUENCE [LARGE SCALE GENOMIC DNA]</scope>
    <source>
        <strain evidence="2 3">JCM 10303</strain>
    </source>
</reference>
<sequence length="154" mass="16051">MSFTKPRQLVAAALVAAVLVYLLVRMAYGVLPQLPTFAGATLLLIALIDVVFALTMRPRLKRKPGTEPVDPLTAARAVALAKASSLAGAIMGGVWVGLLAYLLPERGTVQAAGADTVAAVIGLVSAAALVAAGLWLEHCLRNPDEPEEPLDDED</sequence>
<feature type="transmembrane region" description="Helical" evidence="1">
    <location>
        <begin position="9"/>
        <end position="28"/>
    </location>
</feature>
<evidence type="ECO:0000313" key="2">
    <source>
        <dbReference type="EMBL" id="GAA0560988.1"/>
    </source>
</evidence>